<organism evidence="2 3">
    <name type="scientific">Floccifex porci</name>
    <dbReference type="NCBI Taxonomy" id="2606629"/>
    <lineage>
        <taxon>Bacteria</taxon>
        <taxon>Bacillati</taxon>
        <taxon>Bacillota</taxon>
        <taxon>Erysipelotrichia</taxon>
        <taxon>Erysipelotrichales</taxon>
        <taxon>Erysipelotrichaceae</taxon>
        <taxon>Floccifex</taxon>
    </lineage>
</organism>
<dbReference type="EMBL" id="VUMM01000004">
    <property type="protein sequence ID" value="MSS01180.1"/>
    <property type="molecule type" value="Genomic_DNA"/>
</dbReference>
<name>A0A7X2N2A7_9FIRM</name>
<reference evidence="2 3" key="1">
    <citation type="submission" date="2019-08" db="EMBL/GenBank/DDBJ databases">
        <title>In-depth cultivation of the pig gut microbiome towards novel bacterial diversity and tailored functional studies.</title>
        <authorList>
            <person name="Wylensek D."/>
            <person name="Hitch T.C.A."/>
            <person name="Clavel T."/>
        </authorList>
    </citation>
    <scope>NUCLEOTIDE SEQUENCE [LARGE SCALE GENOMIC DNA]</scope>
    <source>
        <strain evidence="2 3">LKV-178-WT-2G</strain>
    </source>
</reference>
<protein>
    <submittedName>
        <fullName evidence="2">Uncharacterized protein</fullName>
    </submittedName>
</protein>
<gene>
    <name evidence="2" type="ORF">FYJ50_03510</name>
</gene>
<evidence type="ECO:0000313" key="3">
    <source>
        <dbReference type="Proteomes" id="UP000470082"/>
    </source>
</evidence>
<comment type="caution">
    <text evidence="2">The sequence shown here is derived from an EMBL/GenBank/DDBJ whole genome shotgun (WGS) entry which is preliminary data.</text>
</comment>
<keyword evidence="1" id="KW-0472">Membrane</keyword>
<feature type="transmembrane region" description="Helical" evidence="1">
    <location>
        <begin position="12"/>
        <end position="28"/>
    </location>
</feature>
<accession>A0A7X2N2A7</accession>
<evidence type="ECO:0000256" key="1">
    <source>
        <dbReference type="SAM" id="Phobius"/>
    </source>
</evidence>
<dbReference type="RefSeq" id="WP_154459648.1">
    <property type="nucleotide sequence ID" value="NZ_JAQYTQ010000055.1"/>
</dbReference>
<keyword evidence="1" id="KW-1133">Transmembrane helix</keyword>
<keyword evidence="1" id="KW-0812">Transmembrane</keyword>
<evidence type="ECO:0000313" key="2">
    <source>
        <dbReference type="EMBL" id="MSS01180.1"/>
    </source>
</evidence>
<sequence>MNEKQRLYKNQLQLAGLGIVIFVFGLIESNKPCIIIGLCIFLYGLLRLLFFKTLFKKIDSK</sequence>
<dbReference type="AlphaFoldDB" id="A0A7X2N2A7"/>
<feature type="transmembrane region" description="Helical" evidence="1">
    <location>
        <begin position="34"/>
        <end position="55"/>
    </location>
</feature>
<proteinExistence type="predicted"/>
<dbReference type="Proteomes" id="UP000470082">
    <property type="component" value="Unassembled WGS sequence"/>
</dbReference>
<keyword evidence="3" id="KW-1185">Reference proteome</keyword>